<sequence>MEQTERAVSEDHRGTTGNAGTSRTRGSGGAGAPAWQAPLHPLNLADLVVHAGEGIAWAGGHGTYSPEFEEFRDHPDEAFARVIALGLAPGAALALRQQVTGAMRAAGILDAGGEVINAGYVEAQQQQDIFAHVGGGLGDQLWALLRYARAIGL</sequence>
<name>A0A2S2CZG6_9PROT</name>
<gene>
    <name evidence="2" type="ORF">DEW08_28120</name>
</gene>
<keyword evidence="2" id="KW-0614">Plasmid</keyword>
<dbReference type="Proteomes" id="UP000245629">
    <property type="component" value="Plasmid unnamed3"/>
</dbReference>
<dbReference type="KEGG" id="azz:DEW08_28120"/>
<organism evidence="2 3">
    <name type="scientific">Azospirillum thermophilum</name>
    <dbReference type="NCBI Taxonomy" id="2202148"/>
    <lineage>
        <taxon>Bacteria</taxon>
        <taxon>Pseudomonadati</taxon>
        <taxon>Pseudomonadota</taxon>
        <taxon>Alphaproteobacteria</taxon>
        <taxon>Rhodospirillales</taxon>
        <taxon>Azospirillaceae</taxon>
        <taxon>Azospirillum</taxon>
    </lineage>
</organism>
<evidence type="ECO:0000313" key="2">
    <source>
        <dbReference type="EMBL" id="AWK89889.1"/>
    </source>
</evidence>
<dbReference type="EMBL" id="CP029358">
    <property type="protein sequence ID" value="AWK89889.1"/>
    <property type="molecule type" value="Genomic_DNA"/>
</dbReference>
<keyword evidence="3" id="KW-1185">Reference proteome</keyword>
<feature type="compositionally biased region" description="Basic and acidic residues" evidence="1">
    <location>
        <begin position="1"/>
        <end position="14"/>
    </location>
</feature>
<reference evidence="3" key="1">
    <citation type="submission" date="2018-05" db="EMBL/GenBank/DDBJ databases">
        <title>Azospirillum thermophila sp. nov., a novel isolated from hot spring.</title>
        <authorList>
            <person name="Zhao Z."/>
        </authorList>
    </citation>
    <scope>NUCLEOTIDE SEQUENCE [LARGE SCALE GENOMIC DNA]</scope>
    <source>
        <strain evidence="3">CFH 70021</strain>
        <plasmid evidence="3">unnamed3</plasmid>
    </source>
</reference>
<proteinExistence type="predicted"/>
<dbReference type="AlphaFoldDB" id="A0A2S2CZG6"/>
<protein>
    <submittedName>
        <fullName evidence="2">Uncharacterized protein</fullName>
    </submittedName>
</protein>
<geneLocation type="plasmid" evidence="2 3">
    <name>unnamed3</name>
</geneLocation>
<accession>A0A2S2CZG6</accession>
<feature type="compositionally biased region" description="Low complexity" evidence="1">
    <location>
        <begin position="15"/>
        <end position="25"/>
    </location>
</feature>
<evidence type="ECO:0000256" key="1">
    <source>
        <dbReference type="SAM" id="MobiDB-lite"/>
    </source>
</evidence>
<feature type="region of interest" description="Disordered" evidence="1">
    <location>
        <begin position="1"/>
        <end position="34"/>
    </location>
</feature>
<evidence type="ECO:0000313" key="3">
    <source>
        <dbReference type="Proteomes" id="UP000245629"/>
    </source>
</evidence>